<keyword evidence="3" id="KW-1185">Reference proteome</keyword>
<evidence type="ECO:0000313" key="3">
    <source>
        <dbReference type="Proteomes" id="UP000799438"/>
    </source>
</evidence>
<reference evidence="2" key="1">
    <citation type="journal article" date="2020" name="Stud. Mycol.">
        <title>101 Dothideomycetes genomes: a test case for predicting lifestyles and emergence of pathogens.</title>
        <authorList>
            <person name="Haridas S."/>
            <person name="Albert R."/>
            <person name="Binder M."/>
            <person name="Bloem J."/>
            <person name="Labutti K."/>
            <person name="Salamov A."/>
            <person name="Andreopoulos B."/>
            <person name="Baker S."/>
            <person name="Barry K."/>
            <person name="Bills G."/>
            <person name="Bluhm B."/>
            <person name="Cannon C."/>
            <person name="Castanera R."/>
            <person name="Culley D."/>
            <person name="Daum C."/>
            <person name="Ezra D."/>
            <person name="Gonzalez J."/>
            <person name="Henrissat B."/>
            <person name="Kuo A."/>
            <person name="Liang C."/>
            <person name="Lipzen A."/>
            <person name="Lutzoni F."/>
            <person name="Magnuson J."/>
            <person name="Mondo S."/>
            <person name="Nolan M."/>
            <person name="Ohm R."/>
            <person name="Pangilinan J."/>
            <person name="Park H.-J."/>
            <person name="Ramirez L."/>
            <person name="Alfaro M."/>
            <person name="Sun H."/>
            <person name="Tritt A."/>
            <person name="Yoshinaga Y."/>
            <person name="Zwiers L.-H."/>
            <person name="Turgeon B."/>
            <person name="Goodwin S."/>
            <person name="Spatafora J."/>
            <person name="Crous P."/>
            <person name="Grigoriev I."/>
        </authorList>
    </citation>
    <scope>NUCLEOTIDE SEQUENCE</scope>
    <source>
        <strain evidence="2">CBS 121167</strain>
    </source>
</reference>
<keyword evidence="1" id="KW-0732">Signal</keyword>
<dbReference type="RefSeq" id="XP_033391461.1">
    <property type="nucleotide sequence ID" value="XM_033544567.1"/>
</dbReference>
<evidence type="ECO:0000256" key="1">
    <source>
        <dbReference type="SAM" id="SignalP"/>
    </source>
</evidence>
<feature type="chain" id="PRO_5025665704" evidence="1">
    <location>
        <begin position="22"/>
        <end position="84"/>
    </location>
</feature>
<proteinExistence type="predicted"/>
<accession>A0A6A6AX40</accession>
<feature type="signal peptide" evidence="1">
    <location>
        <begin position="1"/>
        <end position="21"/>
    </location>
</feature>
<name>A0A6A6AX40_9PEZI</name>
<organism evidence="2 3">
    <name type="scientific">Aplosporella prunicola CBS 121167</name>
    <dbReference type="NCBI Taxonomy" id="1176127"/>
    <lineage>
        <taxon>Eukaryota</taxon>
        <taxon>Fungi</taxon>
        <taxon>Dikarya</taxon>
        <taxon>Ascomycota</taxon>
        <taxon>Pezizomycotina</taxon>
        <taxon>Dothideomycetes</taxon>
        <taxon>Dothideomycetes incertae sedis</taxon>
        <taxon>Botryosphaeriales</taxon>
        <taxon>Aplosporellaceae</taxon>
        <taxon>Aplosporella</taxon>
    </lineage>
</organism>
<evidence type="ECO:0000313" key="2">
    <source>
        <dbReference type="EMBL" id="KAF2135743.1"/>
    </source>
</evidence>
<protein>
    <submittedName>
        <fullName evidence="2">Uncharacterized protein</fullName>
    </submittedName>
</protein>
<dbReference type="GeneID" id="54302063"/>
<dbReference type="AlphaFoldDB" id="A0A6A6AX40"/>
<dbReference type="EMBL" id="ML995554">
    <property type="protein sequence ID" value="KAF2135743.1"/>
    <property type="molecule type" value="Genomic_DNA"/>
</dbReference>
<gene>
    <name evidence="2" type="ORF">K452DRAFT_322868</name>
</gene>
<dbReference type="Proteomes" id="UP000799438">
    <property type="component" value="Unassembled WGS sequence"/>
</dbReference>
<sequence length="84" mass="8394">MQFSLATVLAILAVGTTMVAASPTHHEERKSPAFTGGCNGTSCKIGLINYGCTKGSCTGTGGGDGAYCYAQNSLADGPYICPGA</sequence>